<sequence length="235" mass="24880">MSFTPVALVFGVGKNIGAGVAAAFAAKGYKIATISRAATLPQVSHNQSLHIQCDLSDPSGVSAVFERVRKELGQPSVVVYNAYGHSHSDKINPLSIPLETAQSDLNTNALSALAAAQEAVKSFDALDGKGARTFISTGNILNNQIILPPLLSLGVGKSAAAYIIQSAADAYKDRGFKFYYADERTGEGKPVYNAIDGAAHGDFYVELSEGKEQGHWLATFVKGKGYVDFTGKHTL</sequence>
<dbReference type="OrthoDB" id="5336600at2759"/>
<accession>A0A6A6H1H0</accession>
<dbReference type="SUPFAM" id="SSF51735">
    <property type="entry name" value="NAD(P)-binding Rossmann-fold domains"/>
    <property type="match status" value="1"/>
</dbReference>
<evidence type="ECO:0000313" key="3">
    <source>
        <dbReference type="EMBL" id="KAF2231822.1"/>
    </source>
</evidence>
<dbReference type="InterPro" id="IPR002347">
    <property type="entry name" value="SDR_fam"/>
</dbReference>
<dbReference type="Gene3D" id="3.40.50.720">
    <property type="entry name" value="NAD(P)-binding Rossmann-like Domain"/>
    <property type="match status" value="1"/>
</dbReference>
<dbReference type="Proteomes" id="UP000800092">
    <property type="component" value="Unassembled WGS sequence"/>
</dbReference>
<evidence type="ECO:0000256" key="2">
    <source>
        <dbReference type="ARBA" id="ARBA00023002"/>
    </source>
</evidence>
<dbReference type="EMBL" id="ML991822">
    <property type="protein sequence ID" value="KAF2231822.1"/>
    <property type="molecule type" value="Genomic_DNA"/>
</dbReference>
<proteinExistence type="inferred from homology"/>
<keyword evidence="4" id="KW-1185">Reference proteome</keyword>
<reference evidence="3" key="1">
    <citation type="journal article" date="2020" name="Stud. Mycol.">
        <title>101 Dothideomycetes genomes: a test case for predicting lifestyles and emergence of pathogens.</title>
        <authorList>
            <person name="Haridas S."/>
            <person name="Albert R."/>
            <person name="Binder M."/>
            <person name="Bloem J."/>
            <person name="Labutti K."/>
            <person name="Salamov A."/>
            <person name="Andreopoulos B."/>
            <person name="Baker S."/>
            <person name="Barry K."/>
            <person name="Bills G."/>
            <person name="Bluhm B."/>
            <person name="Cannon C."/>
            <person name="Castanera R."/>
            <person name="Culley D."/>
            <person name="Daum C."/>
            <person name="Ezra D."/>
            <person name="Gonzalez J."/>
            <person name="Henrissat B."/>
            <person name="Kuo A."/>
            <person name="Liang C."/>
            <person name="Lipzen A."/>
            <person name="Lutzoni F."/>
            <person name="Magnuson J."/>
            <person name="Mondo S."/>
            <person name="Nolan M."/>
            <person name="Ohm R."/>
            <person name="Pangilinan J."/>
            <person name="Park H.-J."/>
            <person name="Ramirez L."/>
            <person name="Alfaro M."/>
            <person name="Sun H."/>
            <person name="Tritt A."/>
            <person name="Yoshinaga Y."/>
            <person name="Zwiers L.-H."/>
            <person name="Turgeon B."/>
            <person name="Goodwin S."/>
            <person name="Spatafora J."/>
            <person name="Crous P."/>
            <person name="Grigoriev I."/>
        </authorList>
    </citation>
    <scope>NUCLEOTIDE SEQUENCE</scope>
    <source>
        <strain evidence="3">Tuck. ex Michener</strain>
    </source>
</reference>
<name>A0A6A6H1H0_VIRVR</name>
<dbReference type="PANTHER" id="PTHR43669">
    <property type="entry name" value="5-KETO-D-GLUCONATE 5-REDUCTASE"/>
    <property type="match status" value="1"/>
</dbReference>
<gene>
    <name evidence="3" type="ORF">EV356DRAFT_569237</name>
</gene>
<evidence type="ECO:0000256" key="1">
    <source>
        <dbReference type="ARBA" id="ARBA00006484"/>
    </source>
</evidence>
<evidence type="ECO:0000313" key="4">
    <source>
        <dbReference type="Proteomes" id="UP000800092"/>
    </source>
</evidence>
<organism evidence="3 4">
    <name type="scientific">Viridothelium virens</name>
    <name type="common">Speckled blister lichen</name>
    <name type="synonym">Trypethelium virens</name>
    <dbReference type="NCBI Taxonomy" id="1048519"/>
    <lineage>
        <taxon>Eukaryota</taxon>
        <taxon>Fungi</taxon>
        <taxon>Dikarya</taxon>
        <taxon>Ascomycota</taxon>
        <taxon>Pezizomycotina</taxon>
        <taxon>Dothideomycetes</taxon>
        <taxon>Dothideomycetes incertae sedis</taxon>
        <taxon>Trypetheliales</taxon>
        <taxon>Trypetheliaceae</taxon>
        <taxon>Viridothelium</taxon>
    </lineage>
</organism>
<comment type="similarity">
    <text evidence="1">Belongs to the short-chain dehydrogenases/reductases (SDR) family.</text>
</comment>
<dbReference type="AlphaFoldDB" id="A0A6A6H1H0"/>
<dbReference type="GO" id="GO:0016491">
    <property type="term" value="F:oxidoreductase activity"/>
    <property type="evidence" value="ECO:0007669"/>
    <property type="project" value="UniProtKB-KW"/>
</dbReference>
<dbReference type="InterPro" id="IPR036291">
    <property type="entry name" value="NAD(P)-bd_dom_sf"/>
</dbReference>
<keyword evidence="2" id="KW-0560">Oxidoreductase</keyword>
<dbReference type="PANTHER" id="PTHR43669:SF4">
    <property type="entry name" value="SHORT-CHAIN DEHYDROGENASE"/>
    <property type="match status" value="1"/>
</dbReference>
<dbReference type="Pfam" id="PF00106">
    <property type="entry name" value="adh_short"/>
    <property type="match status" value="1"/>
</dbReference>
<protein>
    <submittedName>
        <fullName evidence="3">NAD(P)-binding protein</fullName>
    </submittedName>
</protein>